<dbReference type="EMBL" id="MLAK01001293">
    <property type="protein sequence ID" value="OHS94760.1"/>
    <property type="molecule type" value="Genomic_DNA"/>
</dbReference>
<sequence>MKSALKISHQKHKMKKGKQAGLVIFTIHSLIIPHNNSDIYQIEWKRGDNKGYTEKLIPQDSAVLFEKRFRCNATFYISSDLKARPKILTIKALRFDASNNKPKIIGKLYLDITIFLPASGPLTSTFTLDSPHKKKPTINMTTEVKIMDSMAAIKSSLATDPSFSSLSEATSLTEDHESEWDLSSAASDETNEMIKSFFNEQHQKKEKYDLDLKNFMREHAKKNVRKAALKSPPVKKRDRAFSDSENDGKMLNAFFASQEKRSKNRSKFSGVFLTYQTALNLTKFVLSYSWCQSPVFKTNEFPKPASAIYASLIHTQLLNSSAMSDSYFEPISDVFFKILNEKKVVQNGTIQDNFIVLVHLIALLNIPRHFDINRLTFFNTKLYELAQQSFLELIENFIENFEEFFAEISKMDFDVEKVIQIFSKELQQINQITDFPKYFIDYLIKHLICSIDSKLVDSMIQNPIFCTFSNAMRWNSLITMMTNELKVDFPMFKQANSVIMMSQGICNEPQLCEEVAYNLPKNAILKILKNQAPDEFIFQANNTLNFIDYYLDDCKTECNCFNAPNFEGLGEMVSLINTSQWKFIKFSDQDLSNFSFLKEIFYPLNV</sequence>
<dbReference type="Proteomes" id="UP000179807">
    <property type="component" value="Unassembled WGS sequence"/>
</dbReference>
<dbReference type="GeneID" id="94830443"/>
<dbReference type="OrthoDB" id="10610384at2759"/>
<organism evidence="2 3">
    <name type="scientific">Tritrichomonas foetus</name>
    <dbReference type="NCBI Taxonomy" id="1144522"/>
    <lineage>
        <taxon>Eukaryota</taxon>
        <taxon>Metamonada</taxon>
        <taxon>Parabasalia</taxon>
        <taxon>Tritrichomonadida</taxon>
        <taxon>Tritrichomonadidae</taxon>
        <taxon>Tritrichomonas</taxon>
    </lineage>
</organism>
<feature type="domain" description="C2 NT-type" evidence="1">
    <location>
        <begin position="11"/>
        <end position="146"/>
    </location>
</feature>
<proteinExistence type="predicted"/>
<dbReference type="VEuPathDB" id="TrichDB:TRFO_10929"/>
<gene>
    <name evidence="2" type="ORF">TRFO_10929</name>
</gene>
<evidence type="ECO:0000313" key="3">
    <source>
        <dbReference type="Proteomes" id="UP000179807"/>
    </source>
</evidence>
<dbReference type="Pfam" id="PF10358">
    <property type="entry name" value="NT-C2"/>
    <property type="match status" value="1"/>
</dbReference>
<reference evidence="2" key="1">
    <citation type="submission" date="2016-10" db="EMBL/GenBank/DDBJ databases">
        <authorList>
            <person name="Benchimol M."/>
            <person name="Almeida L.G."/>
            <person name="Vasconcelos A.T."/>
            <person name="Perreira-Neves A."/>
            <person name="Rosa I.A."/>
            <person name="Tasca T."/>
            <person name="Bogo M.R."/>
            <person name="de Souza W."/>
        </authorList>
    </citation>
    <scope>NUCLEOTIDE SEQUENCE [LARGE SCALE GENOMIC DNA]</scope>
    <source>
        <strain evidence="2">K</strain>
    </source>
</reference>
<evidence type="ECO:0000313" key="2">
    <source>
        <dbReference type="EMBL" id="OHS94760.1"/>
    </source>
</evidence>
<keyword evidence="3" id="KW-1185">Reference proteome</keyword>
<comment type="caution">
    <text evidence="2">The sequence shown here is derived from an EMBL/GenBank/DDBJ whole genome shotgun (WGS) entry which is preliminary data.</text>
</comment>
<dbReference type="PROSITE" id="PS51840">
    <property type="entry name" value="C2_NT"/>
    <property type="match status" value="1"/>
</dbReference>
<evidence type="ECO:0000259" key="1">
    <source>
        <dbReference type="PROSITE" id="PS51840"/>
    </source>
</evidence>
<protein>
    <recommendedName>
        <fullName evidence="1">C2 NT-type domain-containing protein</fullName>
    </recommendedName>
</protein>
<name>A0A1J4J6C8_9EUKA</name>
<dbReference type="RefSeq" id="XP_068347897.1">
    <property type="nucleotide sequence ID" value="XM_068495739.1"/>
</dbReference>
<dbReference type="InterPro" id="IPR019448">
    <property type="entry name" value="NT-C2"/>
</dbReference>
<accession>A0A1J4J6C8</accession>
<dbReference type="AlphaFoldDB" id="A0A1J4J6C8"/>